<dbReference type="InterPro" id="IPR000526">
    <property type="entry name" value="Auxin-bd"/>
</dbReference>
<dbReference type="InterPro" id="IPR011051">
    <property type="entry name" value="RmlC_Cupin_sf"/>
</dbReference>
<evidence type="ECO:0000313" key="10">
    <source>
        <dbReference type="Proteomes" id="UP001217485"/>
    </source>
</evidence>
<keyword evidence="2" id="KW-0479">Metal-binding</keyword>
<evidence type="ECO:0000256" key="8">
    <source>
        <dbReference type="ARBA" id="ARBA00023294"/>
    </source>
</evidence>
<comment type="caution">
    <text evidence="9">The sequence shown here is derived from an EMBL/GenBank/DDBJ whole genome shotgun (WGS) entry which is preliminary data.</text>
</comment>
<dbReference type="EMBL" id="JAQNDK010000002">
    <property type="protein sequence ID" value="MDC0680199.1"/>
    <property type="molecule type" value="Genomic_DNA"/>
</dbReference>
<dbReference type="PANTHER" id="PTHR37236:SF1">
    <property type="entry name" value="AUXIN-BINDING PROTEIN 1"/>
    <property type="match status" value="1"/>
</dbReference>
<evidence type="ECO:0000256" key="2">
    <source>
        <dbReference type="ARBA" id="ARBA00022723"/>
    </source>
</evidence>
<evidence type="ECO:0000256" key="5">
    <source>
        <dbReference type="ARBA" id="ARBA00022833"/>
    </source>
</evidence>
<keyword evidence="5" id="KW-0862">Zinc</keyword>
<evidence type="ECO:0000256" key="6">
    <source>
        <dbReference type="ARBA" id="ARBA00023170"/>
    </source>
</evidence>
<keyword evidence="7" id="KW-0325">Glycoprotein</keyword>
<evidence type="ECO:0000256" key="4">
    <source>
        <dbReference type="ARBA" id="ARBA00022824"/>
    </source>
</evidence>
<organism evidence="9 10">
    <name type="scientific">Sorangium atrum</name>
    <dbReference type="NCBI Taxonomy" id="2995308"/>
    <lineage>
        <taxon>Bacteria</taxon>
        <taxon>Pseudomonadati</taxon>
        <taxon>Myxococcota</taxon>
        <taxon>Polyangia</taxon>
        <taxon>Polyangiales</taxon>
        <taxon>Polyangiaceae</taxon>
        <taxon>Sorangium</taxon>
    </lineage>
</organism>
<dbReference type="SUPFAM" id="SSF51182">
    <property type="entry name" value="RmlC-like cupins"/>
    <property type="match status" value="1"/>
</dbReference>
<name>A0ABT5C1C1_9BACT</name>
<sequence length="149" mass="15750">MGRPAPDAAVEDQPMTVLNIASIEKLSLPGLAHQTLAGPRDGLRTLEVWMQTVAPGAQTPRHRHACEEVIVVLRGSGTCEIDGVALTFGPGSTLIVPAGVPHQIVNTGEEEMHVVAALGAAPVTVETPAGERIELPWDQHRFAGKKCEV</sequence>
<keyword evidence="3" id="KW-0732">Signal</keyword>
<evidence type="ECO:0000256" key="3">
    <source>
        <dbReference type="ARBA" id="ARBA00022729"/>
    </source>
</evidence>
<keyword evidence="8" id="KW-0927">Auxin signaling pathway</keyword>
<dbReference type="PRINTS" id="PR00655">
    <property type="entry name" value="AUXINBINDNGP"/>
</dbReference>
<reference evidence="9 10" key="1">
    <citation type="submission" date="2023-01" db="EMBL/GenBank/DDBJ databases">
        <title>Minimal conservation of predation-associated metabolite biosynthetic gene clusters underscores biosynthetic potential of Myxococcota including descriptions for ten novel species: Archangium lansinium sp. nov., Myxococcus landrumus sp. nov., Nannocystis bai.</title>
        <authorList>
            <person name="Ahearne A."/>
            <person name="Stevens C."/>
            <person name="Dowd S."/>
        </authorList>
    </citation>
    <scope>NUCLEOTIDE SEQUENCE [LARGE SCALE GENOMIC DNA]</scope>
    <source>
        <strain evidence="9 10">WIWO2</strain>
    </source>
</reference>
<keyword evidence="10" id="KW-1185">Reference proteome</keyword>
<protein>
    <submittedName>
        <fullName evidence="9">Cupin domain-containing protein</fullName>
    </submittedName>
</protein>
<evidence type="ECO:0000313" key="9">
    <source>
        <dbReference type="EMBL" id="MDC0680199.1"/>
    </source>
</evidence>
<evidence type="ECO:0000256" key="7">
    <source>
        <dbReference type="ARBA" id="ARBA00023180"/>
    </source>
</evidence>
<accession>A0ABT5C1C1</accession>
<proteinExistence type="predicted"/>
<gene>
    <name evidence="9" type="ORF">POL72_20830</name>
</gene>
<keyword evidence="4" id="KW-0256">Endoplasmic reticulum</keyword>
<dbReference type="RefSeq" id="WP_272097233.1">
    <property type="nucleotide sequence ID" value="NZ_JAQNDK010000002.1"/>
</dbReference>
<dbReference type="PANTHER" id="PTHR37236">
    <property type="entry name" value="AUXIN-BINDING PROTEIN 1"/>
    <property type="match status" value="1"/>
</dbReference>
<comment type="subcellular location">
    <subcellularLocation>
        <location evidence="1">Endoplasmic reticulum lumen</location>
    </subcellularLocation>
</comment>
<evidence type="ECO:0000256" key="1">
    <source>
        <dbReference type="ARBA" id="ARBA00004319"/>
    </source>
</evidence>
<dbReference type="Pfam" id="PF02041">
    <property type="entry name" value="Auxin_BP"/>
    <property type="match status" value="1"/>
</dbReference>
<keyword evidence="6" id="KW-0675">Receptor</keyword>
<dbReference type="Gene3D" id="2.60.120.10">
    <property type="entry name" value="Jelly Rolls"/>
    <property type="match status" value="1"/>
</dbReference>
<dbReference type="InterPro" id="IPR014710">
    <property type="entry name" value="RmlC-like_jellyroll"/>
</dbReference>
<dbReference type="Proteomes" id="UP001217485">
    <property type="component" value="Unassembled WGS sequence"/>
</dbReference>